<dbReference type="EMBL" id="JBBXMP010000132">
    <property type="protein sequence ID" value="KAL0061547.1"/>
    <property type="molecule type" value="Genomic_DNA"/>
</dbReference>
<feature type="compositionally biased region" description="Acidic residues" evidence="2">
    <location>
        <begin position="957"/>
        <end position="978"/>
    </location>
</feature>
<gene>
    <name evidence="3" type="ORF">AAF712_011634</name>
</gene>
<accession>A0ABR2ZIS2</accession>
<feature type="compositionally biased region" description="Basic and acidic residues" evidence="2">
    <location>
        <begin position="493"/>
        <end position="508"/>
    </location>
</feature>
<feature type="coiled-coil region" evidence="1">
    <location>
        <begin position="341"/>
        <end position="398"/>
    </location>
</feature>
<protein>
    <submittedName>
        <fullName evidence="3">Uncharacterized protein</fullName>
    </submittedName>
</protein>
<dbReference type="PANTHER" id="PTHR23159:SF31">
    <property type="entry name" value="CENTROSOME-ASSOCIATED PROTEIN CEP250 ISOFORM X1"/>
    <property type="match status" value="1"/>
</dbReference>
<feature type="compositionally biased region" description="Basic residues" evidence="2">
    <location>
        <begin position="1"/>
        <end position="12"/>
    </location>
</feature>
<organism evidence="3 4">
    <name type="scientific">Marasmius tenuissimus</name>
    <dbReference type="NCBI Taxonomy" id="585030"/>
    <lineage>
        <taxon>Eukaryota</taxon>
        <taxon>Fungi</taxon>
        <taxon>Dikarya</taxon>
        <taxon>Basidiomycota</taxon>
        <taxon>Agaricomycotina</taxon>
        <taxon>Agaricomycetes</taxon>
        <taxon>Agaricomycetidae</taxon>
        <taxon>Agaricales</taxon>
        <taxon>Marasmiineae</taxon>
        <taxon>Marasmiaceae</taxon>
        <taxon>Marasmius</taxon>
    </lineage>
</organism>
<feature type="region of interest" description="Disordered" evidence="2">
    <location>
        <begin position="927"/>
        <end position="992"/>
    </location>
</feature>
<reference evidence="3 4" key="1">
    <citation type="submission" date="2024-05" db="EMBL/GenBank/DDBJ databases">
        <title>A draft genome resource for the thread blight pathogen Marasmius tenuissimus strain MS-2.</title>
        <authorList>
            <person name="Yulfo-Soto G.E."/>
            <person name="Baruah I.K."/>
            <person name="Amoako-Attah I."/>
            <person name="Bukari Y."/>
            <person name="Meinhardt L.W."/>
            <person name="Bailey B.A."/>
            <person name="Cohen S.P."/>
        </authorList>
    </citation>
    <scope>NUCLEOTIDE SEQUENCE [LARGE SCALE GENOMIC DNA]</scope>
    <source>
        <strain evidence="3 4">MS-2</strain>
    </source>
</reference>
<feature type="region of interest" description="Disordered" evidence="2">
    <location>
        <begin position="1"/>
        <end position="35"/>
    </location>
</feature>
<dbReference type="PANTHER" id="PTHR23159">
    <property type="entry name" value="CENTROSOMAL PROTEIN 2"/>
    <property type="match status" value="1"/>
</dbReference>
<evidence type="ECO:0000256" key="1">
    <source>
        <dbReference type="SAM" id="Coils"/>
    </source>
</evidence>
<feature type="region of interest" description="Disordered" evidence="2">
    <location>
        <begin position="484"/>
        <end position="508"/>
    </location>
</feature>
<feature type="region of interest" description="Disordered" evidence="2">
    <location>
        <begin position="873"/>
        <end position="893"/>
    </location>
</feature>
<feature type="compositionally biased region" description="Basic and acidic residues" evidence="2">
    <location>
        <begin position="17"/>
        <end position="29"/>
    </location>
</feature>
<evidence type="ECO:0000313" key="3">
    <source>
        <dbReference type="EMBL" id="KAL0061547.1"/>
    </source>
</evidence>
<comment type="caution">
    <text evidence="3">The sequence shown here is derived from an EMBL/GenBank/DDBJ whole genome shotgun (WGS) entry which is preliminary data.</text>
</comment>
<keyword evidence="4" id="KW-1185">Reference proteome</keyword>
<keyword evidence="1" id="KW-0175">Coiled coil</keyword>
<sequence length="1346" mass="154306">MRPRSNSNKRPRGSGSHSDETPSDEERLTRVKQPTDFTSSKVRLVEFEKTLKDLSDAQNTIKEFRGQEEKIAELERDLTATRESLAAAHEQVVEAVTKPYTAVIDNKQALELVVTDFNNNFSELEHQHDKQIKSLTETLNVANKGQVALAEIAKLKEENKALRAHMPVRATSPHTHERKRAHERIDIKTTEDRKRIERLQEESNKRQSRIIELEKLLDGQRTRGPAEGRDQERETKLREQAKDLRKAQEQVARLVDDKKTLNSQLEEKKNEQEALETKISWLDTQVTALEQEQEGRTQKITSLEEDKADLQRSLGRRDGEEAKLREELSKLRLAAQGTGNITTLQARVKQLERHNADLRAAIPPEEDRQKLPRLEEENRLHRETIDRLEREKGELSSKIPTDADKEQAAKELEELKAKIPPNDHWAHLSGLKDANERLHTENARLKSEIPTDEDKQKAAKELEELRSKIPSDDHWEEYTHLKDANEQLQTENTRLKSEVPTDADKDNAAKVLRDLRAQAEDDRQKLSEYALENGKQKETLERLEKENAELRSIAPSDEDMETAAQQLRDLRSKISDFEAETKKLRDRVKNLETEKEGLNCELGVKAQELQETIEEKDELEVKVDALTGQVDELEQEQAQRDETVNSLEEDKQELEERFKRRDEDLLKALSDVKNLKNEVTLSASKARLWESKNTASLSTISKLHDNLKTTRDLLRTAEGGLSDSQRELKALRIENVGNAEAAKQLQILLDAYTKEGEGRETSKDKDIADLNMEVIRLNTELTKAEGKVKDGEKAIQDLITSKDTEIAKLQGQVRDNSGQAATVLKEAEIKRNEAEIKKLKEDLKDKDSAASREIVRLQESLKEANETIANLRANMSASHPPTPNPPRFGSASSSKTAADVFKVLIRSMTPVTSSDIDIEEERRIAEQKRPTLVFGGPIPPAPSPAKKKKKARARDNEGDEGDDEEDEDEEDEEVEEDNQAPLELDKTGPESNQSFWRAHYSKINLGSTRPNKKEKVNNLNLAIQRVILEALPPDADRKDIDHLQDVWARNGVTEERLNQFRLDPTKYAPKVHNTWLDKSGSTKEELRNSQWNRALMHNLEQLVLLIVRDCGDKNYFAALTAAECTTKFRKHFDRAYAGVISSRPKNDEEEQDPLMLVARLIGERCERNAKSAVVSRRRHKFDRRLKIVYHMRQRSKGDETRFPFWEYARRMVEHLTVNGMSDEEKVMKERPTSGGLLEKYSVMEVLKLTGRHPYFRPFFRAIDATPDYEDISFCEDKSQRYPREYVDRNGGRILSQLGLSRSVFADGYLDQLLEYERFGLQLADEDRPLHTFSLHGFEWPEGSASS</sequence>
<name>A0ABR2ZIS2_9AGAR</name>
<feature type="region of interest" description="Disordered" evidence="2">
    <location>
        <begin position="216"/>
        <end position="242"/>
    </location>
</feature>
<proteinExistence type="predicted"/>
<feature type="coiled-coil region" evidence="1">
    <location>
        <begin position="57"/>
        <end position="91"/>
    </location>
</feature>
<evidence type="ECO:0000256" key="2">
    <source>
        <dbReference type="SAM" id="MobiDB-lite"/>
    </source>
</evidence>
<evidence type="ECO:0000313" key="4">
    <source>
        <dbReference type="Proteomes" id="UP001437256"/>
    </source>
</evidence>
<dbReference type="Proteomes" id="UP001437256">
    <property type="component" value="Unassembled WGS sequence"/>
</dbReference>